<feature type="transmembrane region" description="Helical" evidence="1">
    <location>
        <begin position="36"/>
        <end position="61"/>
    </location>
</feature>
<evidence type="ECO:0000256" key="1">
    <source>
        <dbReference type="SAM" id="Phobius"/>
    </source>
</evidence>
<dbReference type="EMBL" id="ACJE01000013">
    <property type="protein sequence ID" value="EHA22141.1"/>
    <property type="molecule type" value="Genomic_DNA"/>
</dbReference>
<reference evidence="2 3" key="1">
    <citation type="journal article" date="2011" name="Genome Res.">
        <title>Comparative genomics of citric-acid-producing Aspergillus niger ATCC 1015 versus enzyme-producing CBS 513.88.</title>
        <authorList>
            <person name="Andersen M.R."/>
            <person name="Salazar M.P."/>
            <person name="Schaap P.J."/>
            <person name="van de Vondervoort P.J."/>
            <person name="Culley D."/>
            <person name="Thykaer J."/>
            <person name="Frisvad J.C."/>
            <person name="Nielsen K.F."/>
            <person name="Albang R."/>
            <person name="Albermann K."/>
            <person name="Berka R.M."/>
            <person name="Braus G.H."/>
            <person name="Braus-Stromeyer S.A."/>
            <person name="Corrochano L.M."/>
            <person name="Dai Z."/>
            <person name="van Dijck P.W."/>
            <person name="Hofmann G."/>
            <person name="Lasure L.L."/>
            <person name="Magnuson J.K."/>
            <person name="Menke H."/>
            <person name="Meijer M."/>
            <person name="Meijer S.L."/>
            <person name="Nielsen J.B."/>
            <person name="Nielsen M.L."/>
            <person name="van Ooyen A.J."/>
            <person name="Pel H.J."/>
            <person name="Poulsen L."/>
            <person name="Samson R.A."/>
            <person name="Stam H."/>
            <person name="Tsang A."/>
            <person name="van den Brink J.M."/>
            <person name="Atkins A."/>
            <person name="Aerts A."/>
            <person name="Shapiro H."/>
            <person name="Pangilinan J."/>
            <person name="Salamov A."/>
            <person name="Lou Y."/>
            <person name="Lindquist E."/>
            <person name="Lucas S."/>
            <person name="Grimwood J."/>
            <person name="Grigoriev I.V."/>
            <person name="Kubicek C.P."/>
            <person name="Martinez D."/>
            <person name="van Peij N.N."/>
            <person name="Roubos J.A."/>
            <person name="Nielsen J."/>
            <person name="Baker S.E."/>
        </authorList>
    </citation>
    <scope>NUCLEOTIDE SEQUENCE [LARGE SCALE GENOMIC DNA]</scope>
    <source>
        <strain evidence="3">ATCC 1015 / CBS 113.46 / FGSC A1144 / LSHB Ac4 / NCTC 3858a / NRRL 328 / USDA 3528.7</strain>
    </source>
</reference>
<evidence type="ECO:0000313" key="3">
    <source>
        <dbReference type="Proteomes" id="UP000009038"/>
    </source>
</evidence>
<dbReference type="OrthoDB" id="3918601at2759"/>
<comment type="caution">
    <text evidence="2">The sequence shown here is derived from an EMBL/GenBank/DDBJ whole genome shotgun (WGS) entry which is preliminary data.</text>
</comment>
<sequence>FSVLQTVCITIAARNGYGEAESASSQERIDIALKDAWWMVFGAFNILSEGALILVPSMLILRIQMAVPRKIVATACFLTRFLYARCHASDPLLAIWKAAVCIQLVQCLSIVMACAPHLKPFMDGLQSTGLRLYHLPGETSGRGEYARVSKAKAAAHELSGLVGVANSTAISAGREQQDWDDTMSHSSQDHIIRETRTWVVEEQY</sequence>
<organism evidence="2 3">
    <name type="scientific">Aspergillus niger (strain ATCC 1015 / CBS 113.46 / FGSC A1144 / LSHB Ac4 / NCTC 3858a / NRRL 328 / USDA 3528.7)</name>
    <dbReference type="NCBI Taxonomy" id="380704"/>
    <lineage>
        <taxon>Eukaryota</taxon>
        <taxon>Fungi</taxon>
        <taxon>Dikarya</taxon>
        <taxon>Ascomycota</taxon>
        <taxon>Pezizomycotina</taxon>
        <taxon>Eurotiomycetes</taxon>
        <taxon>Eurotiomycetidae</taxon>
        <taxon>Eurotiales</taxon>
        <taxon>Aspergillaceae</taxon>
        <taxon>Aspergillus</taxon>
        <taxon>Aspergillus subgen. Circumdati</taxon>
    </lineage>
</organism>
<dbReference type="PANTHER" id="PTHR38794">
    <property type="entry name" value="INTEGRAL MEMBRANE PROTEIN"/>
    <property type="match status" value="1"/>
</dbReference>
<dbReference type="STRING" id="380704.G3Y6C6"/>
<feature type="non-terminal residue" evidence="2">
    <location>
        <position position="204"/>
    </location>
</feature>
<name>G3Y6C6_ASPNA</name>
<evidence type="ECO:0000313" key="2">
    <source>
        <dbReference type="EMBL" id="EHA22141.1"/>
    </source>
</evidence>
<accession>G3Y6C6</accession>
<dbReference type="Proteomes" id="UP000009038">
    <property type="component" value="Unassembled WGS sequence"/>
</dbReference>
<protein>
    <recommendedName>
        <fullName evidence="4">Integral membrane protein</fullName>
    </recommendedName>
</protein>
<keyword evidence="1" id="KW-1133">Transmembrane helix</keyword>
<dbReference type="HOGENOM" id="CLU_036632_5_1_1"/>
<dbReference type="PANTHER" id="PTHR38794:SF1">
    <property type="entry name" value="INTEGRAL MEMBRANE PROTEIN"/>
    <property type="match status" value="1"/>
</dbReference>
<keyword evidence="1" id="KW-0472">Membrane</keyword>
<evidence type="ECO:0008006" key="4">
    <source>
        <dbReference type="Google" id="ProtNLM"/>
    </source>
</evidence>
<feature type="non-terminal residue" evidence="2">
    <location>
        <position position="1"/>
    </location>
</feature>
<keyword evidence="1" id="KW-0812">Transmembrane</keyword>
<dbReference type="AlphaFoldDB" id="G3Y6C6"/>
<gene>
    <name evidence="2" type="ORF">ASPNIDRAFT_127191</name>
</gene>
<proteinExistence type="predicted"/>